<organism evidence="3 4">
    <name type="scientific">Evansella alkalicola</name>
    <dbReference type="NCBI Taxonomy" id="745819"/>
    <lineage>
        <taxon>Bacteria</taxon>
        <taxon>Bacillati</taxon>
        <taxon>Bacillota</taxon>
        <taxon>Bacilli</taxon>
        <taxon>Bacillales</taxon>
        <taxon>Bacillaceae</taxon>
        <taxon>Evansella</taxon>
    </lineage>
</organism>
<keyword evidence="2" id="KW-0472">Membrane</keyword>
<sequence length="128" mass="14675">MKKQLLLLVPIGALCIGIWVLVIFSIFIDDNDTVVIDQHDPDFVDRQLDEISDSEPEQKKSSEPEVEIDDRELTYDNSYEKVISNANEYEYTSIDYSVRGILPGDFSDIAPDNIISIDQLLEFVVYKK</sequence>
<feature type="transmembrane region" description="Helical" evidence="2">
    <location>
        <begin position="7"/>
        <end position="28"/>
    </location>
</feature>
<accession>A0ABS6JVE4</accession>
<dbReference type="RefSeq" id="WP_088076224.1">
    <property type="nucleotide sequence ID" value="NZ_JAHQCR010000030.1"/>
</dbReference>
<evidence type="ECO:0000256" key="2">
    <source>
        <dbReference type="SAM" id="Phobius"/>
    </source>
</evidence>
<feature type="region of interest" description="Disordered" evidence="1">
    <location>
        <begin position="50"/>
        <end position="70"/>
    </location>
</feature>
<comment type="caution">
    <text evidence="3">The sequence shown here is derived from an EMBL/GenBank/DDBJ whole genome shotgun (WGS) entry which is preliminary data.</text>
</comment>
<dbReference type="EMBL" id="JAHQCR010000030">
    <property type="protein sequence ID" value="MBU9721110.1"/>
    <property type="molecule type" value="Genomic_DNA"/>
</dbReference>
<protein>
    <submittedName>
        <fullName evidence="3">Uncharacterized protein</fullName>
    </submittedName>
</protein>
<proteinExistence type="predicted"/>
<keyword evidence="2" id="KW-1133">Transmembrane helix</keyword>
<name>A0ABS6JVE4_9BACI</name>
<gene>
    <name evidence="3" type="ORF">KS407_06580</name>
</gene>
<keyword evidence="2" id="KW-0812">Transmembrane</keyword>
<evidence type="ECO:0000313" key="4">
    <source>
        <dbReference type="Proteomes" id="UP000790580"/>
    </source>
</evidence>
<reference evidence="3 4" key="1">
    <citation type="submission" date="2021-06" db="EMBL/GenBank/DDBJ databases">
        <title>Bacillus sp. RD4P76, an endophyte from a halophyte.</title>
        <authorList>
            <person name="Sun J.-Q."/>
        </authorList>
    </citation>
    <scope>NUCLEOTIDE SEQUENCE [LARGE SCALE GENOMIC DNA]</scope>
    <source>
        <strain evidence="3 4">JCM 17098</strain>
    </source>
</reference>
<evidence type="ECO:0000256" key="1">
    <source>
        <dbReference type="SAM" id="MobiDB-lite"/>
    </source>
</evidence>
<keyword evidence="4" id="KW-1185">Reference proteome</keyword>
<evidence type="ECO:0000313" key="3">
    <source>
        <dbReference type="EMBL" id="MBU9721110.1"/>
    </source>
</evidence>
<dbReference type="Proteomes" id="UP000790580">
    <property type="component" value="Unassembled WGS sequence"/>
</dbReference>